<dbReference type="GO" id="GO:0009408">
    <property type="term" value="P:response to heat"/>
    <property type="evidence" value="ECO:0007669"/>
    <property type="project" value="TreeGrafter"/>
</dbReference>
<dbReference type="InterPro" id="IPR008978">
    <property type="entry name" value="HSP20-like_chaperone"/>
</dbReference>
<dbReference type="GO" id="GO:0005634">
    <property type="term" value="C:nucleus"/>
    <property type="evidence" value="ECO:0007669"/>
    <property type="project" value="TreeGrafter"/>
</dbReference>
<name>V4BEE7_LOTGI</name>
<dbReference type="GO" id="GO:0043066">
    <property type="term" value="P:negative regulation of apoptotic process"/>
    <property type="evidence" value="ECO:0007669"/>
    <property type="project" value="TreeGrafter"/>
</dbReference>
<dbReference type="PANTHER" id="PTHR45640">
    <property type="entry name" value="HEAT SHOCK PROTEIN HSP-12.2-RELATED"/>
    <property type="match status" value="1"/>
</dbReference>
<evidence type="ECO:0000313" key="5">
    <source>
        <dbReference type="Proteomes" id="UP000030746"/>
    </source>
</evidence>
<dbReference type="OrthoDB" id="10060792at2759"/>
<sequence>IINKESNFKVEIDIEDFAPEELTVKTLDKKVVVSGRREVKEANRSSTKELSREYNIPETVDPITVKAFFTDGGRLIVEAPYKTNTN</sequence>
<dbReference type="PROSITE" id="PS01031">
    <property type="entry name" value="SHSP"/>
    <property type="match status" value="1"/>
</dbReference>
<dbReference type="GO" id="GO:0005737">
    <property type="term" value="C:cytoplasm"/>
    <property type="evidence" value="ECO:0007669"/>
    <property type="project" value="TreeGrafter"/>
</dbReference>
<dbReference type="InterPro" id="IPR002068">
    <property type="entry name" value="A-crystallin/Hsp20_dom"/>
</dbReference>
<keyword evidence="5" id="KW-1185">Reference proteome</keyword>
<organism evidence="4 5">
    <name type="scientific">Lottia gigantea</name>
    <name type="common">Giant owl limpet</name>
    <dbReference type="NCBI Taxonomy" id="225164"/>
    <lineage>
        <taxon>Eukaryota</taxon>
        <taxon>Metazoa</taxon>
        <taxon>Spiralia</taxon>
        <taxon>Lophotrochozoa</taxon>
        <taxon>Mollusca</taxon>
        <taxon>Gastropoda</taxon>
        <taxon>Patellogastropoda</taxon>
        <taxon>Lottioidea</taxon>
        <taxon>Lottiidae</taxon>
        <taxon>Lottia</taxon>
    </lineage>
</organism>
<dbReference type="Proteomes" id="UP000030746">
    <property type="component" value="Unassembled WGS sequence"/>
</dbReference>
<evidence type="ECO:0000256" key="2">
    <source>
        <dbReference type="RuleBase" id="RU003616"/>
    </source>
</evidence>
<dbReference type="HOGENOM" id="CLU_095001_7_2_1"/>
<dbReference type="EMBL" id="KB199861">
    <property type="protein sequence ID" value="ESP04167.1"/>
    <property type="molecule type" value="Genomic_DNA"/>
</dbReference>
<dbReference type="RefSeq" id="XP_009045113.1">
    <property type="nucleotide sequence ID" value="XM_009046865.1"/>
</dbReference>
<dbReference type="GO" id="GO:0042026">
    <property type="term" value="P:protein refolding"/>
    <property type="evidence" value="ECO:0007669"/>
    <property type="project" value="TreeGrafter"/>
</dbReference>
<feature type="domain" description="SHSP" evidence="3">
    <location>
        <begin position="1"/>
        <end position="86"/>
    </location>
</feature>
<dbReference type="InterPro" id="IPR001436">
    <property type="entry name" value="Alpha-crystallin/sHSP_animal"/>
</dbReference>
<dbReference type="CTD" id="20251907"/>
<protein>
    <recommendedName>
        <fullName evidence="3">SHSP domain-containing protein</fullName>
    </recommendedName>
</protein>
<gene>
    <name evidence="4" type="ORF">LOTGIDRAFT_69271</name>
</gene>
<proteinExistence type="inferred from homology"/>
<dbReference type="PANTHER" id="PTHR45640:SF26">
    <property type="entry name" value="RE23625P"/>
    <property type="match status" value="1"/>
</dbReference>
<dbReference type="KEGG" id="lgi:LOTGIDRAFT_69271"/>
<dbReference type="Gene3D" id="2.60.40.790">
    <property type="match status" value="1"/>
</dbReference>
<dbReference type="OMA" id="KEFNDEH"/>
<dbReference type="AlphaFoldDB" id="V4BEE7"/>
<dbReference type="Pfam" id="PF00011">
    <property type="entry name" value="HSP20"/>
    <property type="match status" value="1"/>
</dbReference>
<accession>V4BEE7</accession>
<feature type="non-terminal residue" evidence="4">
    <location>
        <position position="86"/>
    </location>
</feature>
<reference evidence="4 5" key="1">
    <citation type="journal article" date="2013" name="Nature">
        <title>Insights into bilaterian evolution from three spiralian genomes.</title>
        <authorList>
            <person name="Simakov O."/>
            <person name="Marletaz F."/>
            <person name="Cho S.J."/>
            <person name="Edsinger-Gonzales E."/>
            <person name="Havlak P."/>
            <person name="Hellsten U."/>
            <person name="Kuo D.H."/>
            <person name="Larsson T."/>
            <person name="Lv J."/>
            <person name="Arendt D."/>
            <person name="Savage R."/>
            <person name="Osoegawa K."/>
            <person name="de Jong P."/>
            <person name="Grimwood J."/>
            <person name="Chapman J.A."/>
            <person name="Shapiro H."/>
            <person name="Aerts A."/>
            <person name="Otillar R.P."/>
            <person name="Terry A.Y."/>
            <person name="Boore J.L."/>
            <person name="Grigoriev I.V."/>
            <person name="Lindberg D.R."/>
            <person name="Seaver E.C."/>
            <person name="Weisblat D.A."/>
            <person name="Putnam N.H."/>
            <person name="Rokhsar D.S."/>
        </authorList>
    </citation>
    <scope>NUCLEOTIDE SEQUENCE [LARGE SCALE GENOMIC DNA]</scope>
</reference>
<evidence type="ECO:0000313" key="4">
    <source>
        <dbReference type="EMBL" id="ESP04167.1"/>
    </source>
</evidence>
<dbReference type="STRING" id="225164.V4BEE7"/>
<evidence type="ECO:0000259" key="3">
    <source>
        <dbReference type="PROSITE" id="PS01031"/>
    </source>
</evidence>
<comment type="similarity">
    <text evidence="1 2">Belongs to the small heat shock protein (HSP20) family.</text>
</comment>
<feature type="non-terminal residue" evidence="4">
    <location>
        <position position="1"/>
    </location>
</feature>
<dbReference type="GO" id="GO:0051082">
    <property type="term" value="F:unfolded protein binding"/>
    <property type="evidence" value="ECO:0007669"/>
    <property type="project" value="TreeGrafter"/>
</dbReference>
<dbReference type="SUPFAM" id="SSF49764">
    <property type="entry name" value="HSP20-like chaperones"/>
    <property type="match status" value="1"/>
</dbReference>
<dbReference type="GeneID" id="20251907"/>
<dbReference type="CDD" id="cd06526">
    <property type="entry name" value="metazoan_ACD"/>
    <property type="match status" value="1"/>
</dbReference>
<evidence type="ECO:0000256" key="1">
    <source>
        <dbReference type="PROSITE-ProRule" id="PRU00285"/>
    </source>
</evidence>